<dbReference type="InterPro" id="IPR036179">
    <property type="entry name" value="Ig-like_dom_sf"/>
</dbReference>
<gene>
    <name evidence="4" type="ORF">CGOC_LOCUS3731</name>
</gene>
<evidence type="ECO:0000313" key="5">
    <source>
        <dbReference type="Proteomes" id="UP000271889"/>
    </source>
</evidence>
<dbReference type="GO" id="GO:0007156">
    <property type="term" value="P:homophilic cell adhesion via plasma membrane adhesion molecules"/>
    <property type="evidence" value="ECO:0007669"/>
    <property type="project" value="TreeGrafter"/>
</dbReference>
<dbReference type="OrthoDB" id="6612025at2759"/>
<evidence type="ECO:0000256" key="1">
    <source>
        <dbReference type="ARBA" id="ARBA00022737"/>
    </source>
</evidence>
<dbReference type="AlphaFoldDB" id="A0A3P6R1J1"/>
<dbReference type="EMBL" id="UYRV01009576">
    <property type="protein sequence ID" value="VDK56672.1"/>
    <property type="molecule type" value="Genomic_DNA"/>
</dbReference>
<dbReference type="PROSITE" id="PS50835">
    <property type="entry name" value="IG_LIKE"/>
    <property type="match status" value="1"/>
</dbReference>
<dbReference type="PANTHER" id="PTHR10075">
    <property type="entry name" value="BASIGIN RELATED"/>
    <property type="match status" value="1"/>
</dbReference>
<dbReference type="GO" id="GO:0098632">
    <property type="term" value="F:cell-cell adhesion mediator activity"/>
    <property type="evidence" value="ECO:0007669"/>
    <property type="project" value="TreeGrafter"/>
</dbReference>
<keyword evidence="2" id="KW-0393">Immunoglobulin domain</keyword>
<dbReference type="Gene3D" id="2.60.40.10">
    <property type="entry name" value="Immunoglobulins"/>
    <property type="match status" value="1"/>
</dbReference>
<dbReference type="GO" id="GO:0005886">
    <property type="term" value="C:plasma membrane"/>
    <property type="evidence" value="ECO:0007669"/>
    <property type="project" value="TreeGrafter"/>
</dbReference>
<name>A0A3P6R1J1_CYLGO</name>
<sequence length="119" mass="13369">MDLSEVPTFDFVPTNKTVVQGSNVFWRCHADAQSENVHYSWTFAGRLVKTTETGLRAEVKVSISGNSHGNHEDLFEEGDFSLRDVKKEDRGYYECIAQSPSGERSRASAFLDVLCEFNA</sequence>
<evidence type="ECO:0000256" key="2">
    <source>
        <dbReference type="ARBA" id="ARBA00023319"/>
    </source>
</evidence>
<dbReference type="SMART" id="SM00408">
    <property type="entry name" value="IGc2"/>
    <property type="match status" value="1"/>
</dbReference>
<reference evidence="4 5" key="1">
    <citation type="submission" date="2018-11" db="EMBL/GenBank/DDBJ databases">
        <authorList>
            <consortium name="Pathogen Informatics"/>
        </authorList>
    </citation>
    <scope>NUCLEOTIDE SEQUENCE [LARGE SCALE GENOMIC DNA]</scope>
</reference>
<dbReference type="Pfam" id="PF13927">
    <property type="entry name" value="Ig_3"/>
    <property type="match status" value="1"/>
</dbReference>
<dbReference type="GO" id="GO:0007411">
    <property type="term" value="P:axon guidance"/>
    <property type="evidence" value="ECO:0007669"/>
    <property type="project" value="TreeGrafter"/>
</dbReference>
<accession>A0A3P6R1J1</accession>
<dbReference type="InterPro" id="IPR013783">
    <property type="entry name" value="Ig-like_fold"/>
</dbReference>
<dbReference type="GO" id="GO:0030424">
    <property type="term" value="C:axon"/>
    <property type="evidence" value="ECO:0007669"/>
    <property type="project" value="TreeGrafter"/>
</dbReference>
<evidence type="ECO:0000259" key="3">
    <source>
        <dbReference type="PROSITE" id="PS50835"/>
    </source>
</evidence>
<dbReference type="SMART" id="SM00409">
    <property type="entry name" value="IG"/>
    <property type="match status" value="1"/>
</dbReference>
<proteinExistence type="predicted"/>
<dbReference type="PANTHER" id="PTHR10075:SF100">
    <property type="entry name" value="FASCICLIN-2"/>
    <property type="match status" value="1"/>
</dbReference>
<dbReference type="InterPro" id="IPR007110">
    <property type="entry name" value="Ig-like_dom"/>
</dbReference>
<organism evidence="4 5">
    <name type="scientific">Cylicostephanus goldi</name>
    <name type="common">Nematode worm</name>
    <dbReference type="NCBI Taxonomy" id="71465"/>
    <lineage>
        <taxon>Eukaryota</taxon>
        <taxon>Metazoa</taxon>
        <taxon>Ecdysozoa</taxon>
        <taxon>Nematoda</taxon>
        <taxon>Chromadorea</taxon>
        <taxon>Rhabditida</taxon>
        <taxon>Rhabditina</taxon>
        <taxon>Rhabditomorpha</taxon>
        <taxon>Strongyloidea</taxon>
        <taxon>Strongylidae</taxon>
        <taxon>Cylicostephanus</taxon>
    </lineage>
</organism>
<dbReference type="InterPro" id="IPR003599">
    <property type="entry name" value="Ig_sub"/>
</dbReference>
<dbReference type="GO" id="GO:0070593">
    <property type="term" value="P:dendrite self-avoidance"/>
    <property type="evidence" value="ECO:0007669"/>
    <property type="project" value="TreeGrafter"/>
</dbReference>
<evidence type="ECO:0000313" key="4">
    <source>
        <dbReference type="EMBL" id="VDK56672.1"/>
    </source>
</evidence>
<dbReference type="SUPFAM" id="SSF48726">
    <property type="entry name" value="Immunoglobulin"/>
    <property type="match status" value="1"/>
</dbReference>
<keyword evidence="5" id="KW-1185">Reference proteome</keyword>
<keyword evidence="1" id="KW-0677">Repeat</keyword>
<dbReference type="Proteomes" id="UP000271889">
    <property type="component" value="Unassembled WGS sequence"/>
</dbReference>
<feature type="domain" description="Ig-like" evidence="3">
    <location>
        <begin position="7"/>
        <end position="112"/>
    </location>
</feature>
<protein>
    <recommendedName>
        <fullName evidence="3">Ig-like domain-containing protein</fullName>
    </recommendedName>
</protein>
<dbReference type="InterPro" id="IPR003598">
    <property type="entry name" value="Ig_sub2"/>
</dbReference>